<proteinExistence type="predicted"/>
<comment type="caution">
    <text evidence="2">The sequence shown here is derived from an EMBL/GenBank/DDBJ whole genome shotgun (WGS) entry which is preliminary data.</text>
</comment>
<protein>
    <submittedName>
        <fullName evidence="2">Uncharacterized protein</fullName>
    </submittedName>
</protein>
<gene>
    <name evidence="2" type="ORF">EFQ99_08485</name>
</gene>
<reference evidence="3" key="1">
    <citation type="submission" date="2018-11" db="EMBL/GenBank/DDBJ databases">
        <title>Rhizobium chutanense sp. nov., isolated from root nodules of Phaseolus vulgaris in China.</title>
        <authorList>
            <person name="Huo Y."/>
        </authorList>
    </citation>
    <scope>NUCLEOTIDE SEQUENCE [LARGE SCALE GENOMIC DNA]</scope>
    <source>
        <strain evidence="3">CCBAU 65647</strain>
    </source>
</reference>
<feature type="region of interest" description="Disordered" evidence="1">
    <location>
        <begin position="90"/>
        <end position="115"/>
    </location>
</feature>
<accession>A0A432PQT0</accession>
<organism evidence="2 3">
    <name type="scientific">Rhizobium vallis</name>
    <dbReference type="NCBI Taxonomy" id="634290"/>
    <lineage>
        <taxon>Bacteria</taxon>
        <taxon>Pseudomonadati</taxon>
        <taxon>Pseudomonadota</taxon>
        <taxon>Alphaproteobacteria</taxon>
        <taxon>Hyphomicrobiales</taxon>
        <taxon>Rhizobiaceae</taxon>
        <taxon>Rhizobium/Agrobacterium group</taxon>
        <taxon>Rhizobium</taxon>
    </lineage>
</organism>
<feature type="compositionally biased region" description="Basic residues" evidence="1">
    <location>
        <begin position="99"/>
        <end position="115"/>
    </location>
</feature>
<evidence type="ECO:0000256" key="1">
    <source>
        <dbReference type="SAM" id="MobiDB-lite"/>
    </source>
</evidence>
<name>A0A432PQT0_9HYPH</name>
<dbReference type="AlphaFoldDB" id="A0A432PQT0"/>
<evidence type="ECO:0000313" key="2">
    <source>
        <dbReference type="EMBL" id="RUM26295.1"/>
    </source>
</evidence>
<dbReference type="EMBL" id="RJTH01000002">
    <property type="protein sequence ID" value="RUM26295.1"/>
    <property type="molecule type" value="Genomic_DNA"/>
</dbReference>
<sequence length="115" mass="12706">MNAGTAWEDGQGTGRNSRRVLCAPSMSTVLQARSPSKPFALVISTHPARYWRTCENGSPHRYQPRRIRGYVSRAGAVCPRCPPTKGRLPKAAQGFNGCARKKGPVRKARKKKKET</sequence>
<keyword evidence="3" id="KW-1185">Reference proteome</keyword>
<dbReference type="Proteomes" id="UP000278823">
    <property type="component" value="Unassembled WGS sequence"/>
</dbReference>
<evidence type="ECO:0000313" key="3">
    <source>
        <dbReference type="Proteomes" id="UP000278823"/>
    </source>
</evidence>